<dbReference type="InterPro" id="IPR036388">
    <property type="entry name" value="WH-like_DNA-bd_sf"/>
</dbReference>
<feature type="domain" description="OmpR/PhoB-type" evidence="4">
    <location>
        <begin position="2"/>
        <end position="106"/>
    </location>
</feature>
<gene>
    <name evidence="5" type="ORF">C2E15_01325</name>
</gene>
<dbReference type="Gene3D" id="1.10.10.10">
    <property type="entry name" value="Winged helix-like DNA-binding domain superfamily/Winged helix DNA-binding domain"/>
    <property type="match status" value="1"/>
</dbReference>
<dbReference type="KEGG" id="pgz:C2E15_01325"/>
<dbReference type="AlphaFoldDB" id="A0A2L0IBH0"/>
<keyword evidence="6" id="KW-1185">Reference proteome</keyword>
<dbReference type="EMBL" id="CP026377">
    <property type="protein sequence ID" value="AUX91870.1"/>
    <property type="molecule type" value="Genomic_DNA"/>
</dbReference>
<feature type="transmembrane region" description="Helical" evidence="3">
    <location>
        <begin position="173"/>
        <end position="193"/>
    </location>
</feature>
<dbReference type="GO" id="GO:0000160">
    <property type="term" value="P:phosphorelay signal transduction system"/>
    <property type="evidence" value="ECO:0007669"/>
    <property type="project" value="InterPro"/>
</dbReference>
<dbReference type="SMART" id="SM00862">
    <property type="entry name" value="Trans_reg_C"/>
    <property type="match status" value="1"/>
</dbReference>
<evidence type="ECO:0000256" key="3">
    <source>
        <dbReference type="SAM" id="Phobius"/>
    </source>
</evidence>
<dbReference type="GO" id="GO:0006355">
    <property type="term" value="P:regulation of DNA-templated transcription"/>
    <property type="evidence" value="ECO:0007669"/>
    <property type="project" value="InterPro"/>
</dbReference>
<dbReference type="InterPro" id="IPR001867">
    <property type="entry name" value="OmpR/PhoB-type_DNA-bd"/>
</dbReference>
<dbReference type="PROSITE" id="PS51755">
    <property type="entry name" value="OMPR_PHOB"/>
    <property type="match status" value="1"/>
</dbReference>
<keyword evidence="3" id="KW-0472">Membrane</keyword>
<proteinExistence type="predicted"/>
<name>A0A2L0IBH0_9GAMM</name>
<dbReference type="RefSeq" id="WP_104955809.1">
    <property type="nucleotide sequence ID" value="NZ_CP026377.1"/>
</dbReference>
<accession>A0A2L0IBH0</accession>
<keyword evidence="1 2" id="KW-0238">DNA-binding</keyword>
<reference evidence="5 6" key="1">
    <citation type="submission" date="2018-01" db="EMBL/GenBank/DDBJ databases">
        <title>Complete and assembled Genome of Pantoea gaviniae DSM22758T.</title>
        <authorList>
            <person name="Stevens M.J.A."/>
            <person name="Zurfluh K."/>
            <person name="Stephan R."/>
        </authorList>
    </citation>
    <scope>NUCLEOTIDE SEQUENCE [LARGE SCALE GENOMIC DNA]</scope>
    <source>
        <strain evidence="5 6">DSM 22758</strain>
    </source>
</reference>
<dbReference type="SUPFAM" id="SSF46894">
    <property type="entry name" value="C-terminal effector domain of the bipartite response regulators"/>
    <property type="match status" value="1"/>
</dbReference>
<sequence length="283" mass="31827">MQPVYLINDTIYFFADKKKLAIDIQGKQEITLTQPAAKCLEILLKTEGLVLQKDVYDFAWGENGHNVAPNTLYQNISLIRRALNQLQPDAGRWIITVPRKGFRMAQPITLIAPAEMQLPAEAQLPAETQLPAEAQLPAEMQLPAETRLPMARPAGGAIIAAPTETLPAEHPRLLPPFMLVLLVAMLLLLITFAPPGNASFQVMIDSYHRLEKRGDCQLFLFAHKKAPPEEIDHRVHSHVDCARYPYVYIVHNRLAQNTLLFSCRSPLTDKDFFCASWSLRSRA</sequence>
<dbReference type="Pfam" id="PF00486">
    <property type="entry name" value="Trans_reg_C"/>
    <property type="match status" value="1"/>
</dbReference>
<evidence type="ECO:0000313" key="5">
    <source>
        <dbReference type="EMBL" id="AUX91870.1"/>
    </source>
</evidence>
<evidence type="ECO:0000256" key="1">
    <source>
        <dbReference type="ARBA" id="ARBA00023125"/>
    </source>
</evidence>
<evidence type="ECO:0000256" key="2">
    <source>
        <dbReference type="PROSITE-ProRule" id="PRU01091"/>
    </source>
</evidence>
<evidence type="ECO:0000313" key="6">
    <source>
        <dbReference type="Proteomes" id="UP000238365"/>
    </source>
</evidence>
<evidence type="ECO:0000259" key="4">
    <source>
        <dbReference type="PROSITE" id="PS51755"/>
    </source>
</evidence>
<dbReference type="GO" id="GO:0003677">
    <property type="term" value="F:DNA binding"/>
    <property type="evidence" value="ECO:0007669"/>
    <property type="project" value="UniProtKB-UniRule"/>
</dbReference>
<feature type="DNA-binding region" description="OmpR/PhoB-type" evidence="2">
    <location>
        <begin position="2"/>
        <end position="106"/>
    </location>
</feature>
<dbReference type="InterPro" id="IPR016032">
    <property type="entry name" value="Sig_transdc_resp-reg_C-effctor"/>
</dbReference>
<dbReference type="Proteomes" id="UP000238365">
    <property type="component" value="Chromosome"/>
</dbReference>
<keyword evidence="3" id="KW-0812">Transmembrane</keyword>
<organism evidence="5 6">
    <name type="scientific">Mixta gaviniae</name>
    <dbReference type="NCBI Taxonomy" id="665914"/>
    <lineage>
        <taxon>Bacteria</taxon>
        <taxon>Pseudomonadati</taxon>
        <taxon>Pseudomonadota</taxon>
        <taxon>Gammaproteobacteria</taxon>
        <taxon>Enterobacterales</taxon>
        <taxon>Erwiniaceae</taxon>
        <taxon>Mixta</taxon>
    </lineage>
</organism>
<keyword evidence="3" id="KW-1133">Transmembrane helix</keyword>
<protein>
    <recommendedName>
        <fullName evidence="4">OmpR/PhoB-type domain-containing protein</fullName>
    </recommendedName>
</protein>